<evidence type="ECO:0000313" key="9">
    <source>
        <dbReference type="EMBL" id="SMX24514.1"/>
    </source>
</evidence>
<keyword evidence="10" id="KW-1185">Reference proteome</keyword>
<dbReference type="InterPro" id="IPR012340">
    <property type="entry name" value="NA-bd_OB-fold"/>
</dbReference>
<organism evidence="9 10">
    <name type="scientific">Boseongicola aestuarii</name>
    <dbReference type="NCBI Taxonomy" id="1470561"/>
    <lineage>
        <taxon>Bacteria</taxon>
        <taxon>Pseudomonadati</taxon>
        <taxon>Pseudomonadota</taxon>
        <taxon>Alphaproteobacteria</taxon>
        <taxon>Rhodobacterales</taxon>
        <taxon>Paracoccaceae</taxon>
        <taxon>Boseongicola</taxon>
    </lineage>
</organism>
<evidence type="ECO:0000256" key="4">
    <source>
        <dbReference type="ARBA" id="ARBA00023172"/>
    </source>
</evidence>
<dbReference type="SUPFAM" id="SSF57863">
    <property type="entry name" value="ArfGap/RecO-like zinc finger"/>
    <property type="match status" value="1"/>
</dbReference>
<comment type="similarity">
    <text evidence="1 7">Belongs to the RecO family.</text>
</comment>
<dbReference type="GO" id="GO:0043590">
    <property type="term" value="C:bacterial nucleoid"/>
    <property type="evidence" value="ECO:0007669"/>
    <property type="project" value="TreeGrafter"/>
</dbReference>
<dbReference type="InterPro" id="IPR042242">
    <property type="entry name" value="RecO_C"/>
</dbReference>
<dbReference type="GO" id="GO:0006302">
    <property type="term" value="P:double-strand break repair"/>
    <property type="evidence" value="ECO:0007669"/>
    <property type="project" value="TreeGrafter"/>
</dbReference>
<sequence>MAEPLRDTSAMDWREEGVLLAVRKHGETSAIIDVFTESRGRHAGVVRGGTSRKIAPILQPGAQLDLAWRARLEEHLGAFAVEPLRSRADLMGARDTLAALNAVTSLLAFVLPEREAHPTLYQRTLSVLDMIGDGDFWKLGYLRWELALLDDLGFGLDLGRCAVTDRSDNLVFVSPKSGRAVSRAGAGQWADRMLPLSPALVGQGEGSDADVLEGLTVTGHFLGQHFAPTLGDRPLPAARQRFVDLIARGLRREGGGQ</sequence>
<dbReference type="InterPro" id="IPR003717">
    <property type="entry name" value="RecO"/>
</dbReference>
<gene>
    <name evidence="7" type="primary">recO</name>
    <name evidence="9" type="ORF">BOA8489_02640</name>
</gene>
<dbReference type="EMBL" id="FXXQ01000009">
    <property type="protein sequence ID" value="SMX24514.1"/>
    <property type="molecule type" value="Genomic_DNA"/>
</dbReference>
<evidence type="ECO:0000313" key="10">
    <source>
        <dbReference type="Proteomes" id="UP000201838"/>
    </source>
</evidence>
<dbReference type="NCBIfam" id="TIGR00613">
    <property type="entry name" value="reco"/>
    <property type="match status" value="1"/>
</dbReference>
<evidence type="ECO:0000259" key="8">
    <source>
        <dbReference type="Pfam" id="PF11967"/>
    </source>
</evidence>
<dbReference type="PANTHER" id="PTHR33991:SF1">
    <property type="entry name" value="DNA REPAIR PROTEIN RECO"/>
    <property type="match status" value="1"/>
</dbReference>
<dbReference type="PANTHER" id="PTHR33991">
    <property type="entry name" value="DNA REPAIR PROTEIN RECO"/>
    <property type="match status" value="1"/>
</dbReference>
<accession>A0A238J3M4</accession>
<dbReference type="Proteomes" id="UP000201838">
    <property type="component" value="Unassembled WGS sequence"/>
</dbReference>
<reference evidence="9 10" key="1">
    <citation type="submission" date="2017-05" db="EMBL/GenBank/DDBJ databases">
        <authorList>
            <person name="Song R."/>
            <person name="Chenine A.L."/>
            <person name="Ruprecht R.M."/>
        </authorList>
    </citation>
    <scope>NUCLEOTIDE SEQUENCE [LARGE SCALE GENOMIC DNA]</scope>
    <source>
        <strain evidence="9 10">CECT 8489</strain>
    </source>
</reference>
<feature type="domain" description="DNA replication/recombination mediator RecO N-terminal" evidence="8">
    <location>
        <begin position="11"/>
        <end position="82"/>
    </location>
</feature>
<keyword evidence="3 7" id="KW-0227">DNA damage</keyword>
<dbReference type="SUPFAM" id="SSF50249">
    <property type="entry name" value="Nucleic acid-binding proteins"/>
    <property type="match status" value="1"/>
</dbReference>
<keyword evidence="5 7" id="KW-0234">DNA repair</keyword>
<dbReference type="Gene3D" id="1.20.1440.120">
    <property type="entry name" value="Recombination protein O, C-terminal domain"/>
    <property type="match status" value="1"/>
</dbReference>
<dbReference type="InterPro" id="IPR022572">
    <property type="entry name" value="DNA_rep/recomb_RecO_N"/>
</dbReference>
<keyword evidence="4 7" id="KW-0233">DNA recombination</keyword>
<protein>
    <recommendedName>
        <fullName evidence="2 7">DNA repair protein RecO</fullName>
    </recommendedName>
    <alternativeName>
        <fullName evidence="6 7">Recombination protein O</fullName>
    </alternativeName>
</protein>
<dbReference type="HAMAP" id="MF_00201">
    <property type="entry name" value="RecO"/>
    <property type="match status" value="1"/>
</dbReference>
<dbReference type="Gene3D" id="2.40.50.140">
    <property type="entry name" value="Nucleic acid-binding proteins"/>
    <property type="match status" value="1"/>
</dbReference>
<proteinExistence type="inferred from homology"/>
<evidence type="ECO:0000256" key="2">
    <source>
        <dbReference type="ARBA" id="ARBA00021310"/>
    </source>
</evidence>
<dbReference type="AlphaFoldDB" id="A0A238J3M4"/>
<evidence type="ECO:0000256" key="3">
    <source>
        <dbReference type="ARBA" id="ARBA00022763"/>
    </source>
</evidence>
<comment type="function">
    <text evidence="7">Involved in DNA repair and RecF pathway recombination.</text>
</comment>
<evidence type="ECO:0000256" key="6">
    <source>
        <dbReference type="ARBA" id="ARBA00033409"/>
    </source>
</evidence>
<evidence type="ECO:0000256" key="7">
    <source>
        <dbReference type="HAMAP-Rule" id="MF_00201"/>
    </source>
</evidence>
<dbReference type="Pfam" id="PF11967">
    <property type="entry name" value="RecO_N"/>
    <property type="match status" value="1"/>
</dbReference>
<evidence type="ECO:0000256" key="1">
    <source>
        <dbReference type="ARBA" id="ARBA00007452"/>
    </source>
</evidence>
<name>A0A238J3M4_9RHOB</name>
<evidence type="ECO:0000256" key="5">
    <source>
        <dbReference type="ARBA" id="ARBA00023204"/>
    </source>
</evidence>
<dbReference type="GO" id="GO:0006310">
    <property type="term" value="P:DNA recombination"/>
    <property type="evidence" value="ECO:0007669"/>
    <property type="project" value="UniProtKB-UniRule"/>
</dbReference>
<dbReference type="Pfam" id="PF02565">
    <property type="entry name" value="RecO_C"/>
    <property type="match status" value="1"/>
</dbReference>
<dbReference type="InterPro" id="IPR037278">
    <property type="entry name" value="ARFGAP/RecO"/>
</dbReference>